<dbReference type="OrthoDB" id="9797223at2"/>
<gene>
    <name evidence="6" type="primary">glcR_1</name>
    <name evidence="6" type="ORF">NCTC12413_00569</name>
    <name evidence="5" type="ORF">SAR03_14310</name>
</gene>
<organism evidence="6 7">
    <name type="scientific">Staphylococcus arlettae</name>
    <dbReference type="NCBI Taxonomy" id="29378"/>
    <lineage>
        <taxon>Bacteria</taxon>
        <taxon>Bacillati</taxon>
        <taxon>Bacillota</taxon>
        <taxon>Bacilli</taxon>
        <taxon>Bacillales</taxon>
        <taxon>Staphylococcaceae</taxon>
        <taxon>Staphylococcus</taxon>
    </lineage>
</organism>
<dbReference type="GO" id="GO:0005988">
    <property type="term" value="P:lactose metabolic process"/>
    <property type="evidence" value="ECO:0007669"/>
    <property type="project" value="UniProtKB-KW"/>
</dbReference>
<dbReference type="PANTHER" id="PTHR30363:SF44">
    <property type="entry name" value="AGA OPERON TRANSCRIPTIONAL REPRESSOR-RELATED"/>
    <property type="match status" value="1"/>
</dbReference>
<dbReference type="RefSeq" id="WP_002509067.1">
    <property type="nucleotide sequence ID" value="NZ_AP019698.1"/>
</dbReference>
<dbReference type="Pfam" id="PF00455">
    <property type="entry name" value="DeoRC"/>
    <property type="match status" value="1"/>
</dbReference>
<name>A0A2T7BUX4_9STAP</name>
<proteinExistence type="predicted"/>
<dbReference type="InterPro" id="IPR036390">
    <property type="entry name" value="WH_DNA-bd_sf"/>
</dbReference>
<sequence>MKMYPDERREHIYTYIKSHKRATVKQLSDYLSVTEATVRSDLRRLESENKVIRTHGGAKVNENSGSKLNFSYRLTQKHNEKHLISMHALAKIKPQQCIMIDASSTTYELAKLLAETTMELTIITNGLENAVLLKENPNLTVLIVGGFVSKDSNAITGNIDSQILEMYHIDYFFLSSNGLTMDNGLTDFSLPEVQLKKQMVQESDQVIALIDHSKFDVSSTLSFAKIADINEIITDEYPAAKWQANVPFTLTVAQD</sequence>
<protein>
    <submittedName>
        <fullName evidence="5">DeoR family transcriptional regulator</fullName>
    </submittedName>
    <submittedName>
        <fullName evidence="6">Transcriptional regulator of sugar metabolism</fullName>
    </submittedName>
</protein>
<dbReference type="SUPFAM" id="SSF46785">
    <property type="entry name" value="Winged helix' DNA-binding domain"/>
    <property type="match status" value="1"/>
</dbReference>
<dbReference type="InterPro" id="IPR036388">
    <property type="entry name" value="WH-like_DNA-bd_sf"/>
</dbReference>
<evidence type="ECO:0000256" key="1">
    <source>
        <dbReference type="ARBA" id="ARBA00022736"/>
    </source>
</evidence>
<dbReference type="InterPro" id="IPR014036">
    <property type="entry name" value="DeoR-like_C"/>
</dbReference>
<evidence type="ECO:0000313" key="8">
    <source>
        <dbReference type="Proteomes" id="UP000321598"/>
    </source>
</evidence>
<dbReference type="GO" id="GO:0003700">
    <property type="term" value="F:DNA-binding transcription factor activity"/>
    <property type="evidence" value="ECO:0007669"/>
    <property type="project" value="InterPro"/>
</dbReference>
<keyword evidence="8" id="KW-1185">Reference proteome</keyword>
<dbReference type="PANTHER" id="PTHR30363">
    <property type="entry name" value="HTH-TYPE TRANSCRIPTIONAL REGULATOR SRLR-RELATED"/>
    <property type="match status" value="1"/>
</dbReference>
<keyword evidence="2" id="KW-0805">Transcription regulation</keyword>
<evidence type="ECO:0000313" key="5">
    <source>
        <dbReference type="EMBL" id="GEQ00394.1"/>
    </source>
</evidence>
<dbReference type="SMART" id="SM00420">
    <property type="entry name" value="HTH_DEOR"/>
    <property type="match status" value="1"/>
</dbReference>
<dbReference type="Pfam" id="PF08220">
    <property type="entry name" value="HTH_DeoR"/>
    <property type="match status" value="1"/>
</dbReference>
<evidence type="ECO:0000313" key="7">
    <source>
        <dbReference type="Proteomes" id="UP000254956"/>
    </source>
</evidence>
<dbReference type="InterPro" id="IPR001034">
    <property type="entry name" value="DeoR_HTH"/>
</dbReference>
<dbReference type="SMART" id="SM01134">
    <property type="entry name" value="DeoRC"/>
    <property type="match status" value="1"/>
</dbReference>
<dbReference type="InterPro" id="IPR050313">
    <property type="entry name" value="Carb_Metab_HTH_regulators"/>
</dbReference>
<reference evidence="5 8" key="2">
    <citation type="submission" date="2019-07" db="EMBL/GenBank/DDBJ databases">
        <title>Whole genome shotgun sequence of Staphylococcus arlettae NBRC 109765.</title>
        <authorList>
            <person name="Hosoyama A."/>
            <person name="Uohara A."/>
            <person name="Ohji S."/>
            <person name="Ichikawa N."/>
        </authorList>
    </citation>
    <scope>NUCLEOTIDE SEQUENCE [LARGE SCALE GENOMIC DNA]</scope>
    <source>
        <strain evidence="5 8">NBRC 109765</strain>
    </source>
</reference>
<keyword evidence="3" id="KW-0804">Transcription</keyword>
<dbReference type="PROSITE" id="PS51000">
    <property type="entry name" value="HTH_DEOR_2"/>
    <property type="match status" value="1"/>
</dbReference>
<dbReference type="Proteomes" id="UP000321598">
    <property type="component" value="Unassembled WGS sequence"/>
</dbReference>
<evidence type="ECO:0000313" key="6">
    <source>
        <dbReference type="EMBL" id="SUJ11343.1"/>
    </source>
</evidence>
<reference evidence="6 7" key="1">
    <citation type="submission" date="2018-06" db="EMBL/GenBank/DDBJ databases">
        <authorList>
            <consortium name="Pathogen Informatics"/>
            <person name="Doyle S."/>
        </authorList>
    </citation>
    <scope>NUCLEOTIDE SEQUENCE [LARGE SCALE GENOMIC DNA]</scope>
    <source>
        <strain evidence="6 7">NCTC12413</strain>
    </source>
</reference>
<dbReference type="Gene3D" id="1.10.10.10">
    <property type="entry name" value="Winged helix-like DNA-binding domain superfamily/Winged helix DNA-binding domain"/>
    <property type="match status" value="1"/>
</dbReference>
<dbReference type="Gene3D" id="3.40.50.1360">
    <property type="match status" value="1"/>
</dbReference>
<dbReference type="AlphaFoldDB" id="A0A2T7BUX4"/>
<dbReference type="EMBL" id="UGZE01000001">
    <property type="protein sequence ID" value="SUJ11343.1"/>
    <property type="molecule type" value="Genomic_DNA"/>
</dbReference>
<dbReference type="GeneID" id="97286920"/>
<dbReference type="Proteomes" id="UP000254956">
    <property type="component" value="Unassembled WGS sequence"/>
</dbReference>
<keyword evidence="1" id="KW-0423">Lactose metabolism</keyword>
<evidence type="ECO:0000259" key="4">
    <source>
        <dbReference type="PROSITE" id="PS51000"/>
    </source>
</evidence>
<evidence type="ECO:0000256" key="3">
    <source>
        <dbReference type="ARBA" id="ARBA00023163"/>
    </source>
</evidence>
<evidence type="ECO:0000256" key="2">
    <source>
        <dbReference type="ARBA" id="ARBA00023015"/>
    </source>
</evidence>
<dbReference type="STRING" id="1212545.SARL_01431"/>
<dbReference type="PRINTS" id="PR00037">
    <property type="entry name" value="HTHLACR"/>
</dbReference>
<dbReference type="InterPro" id="IPR037171">
    <property type="entry name" value="NagB/RpiA_transferase-like"/>
</dbReference>
<accession>A0A2T7BUX4</accession>
<dbReference type="SUPFAM" id="SSF100950">
    <property type="entry name" value="NagB/RpiA/CoA transferase-like"/>
    <property type="match status" value="1"/>
</dbReference>
<feature type="domain" description="HTH deoR-type" evidence="4">
    <location>
        <begin position="5"/>
        <end position="60"/>
    </location>
</feature>
<dbReference type="EMBL" id="BKAV01000014">
    <property type="protein sequence ID" value="GEQ00394.1"/>
    <property type="molecule type" value="Genomic_DNA"/>
</dbReference>